<name>A0A7W5C0N5_9GAMM</name>
<evidence type="ECO:0000313" key="2">
    <source>
        <dbReference type="Proteomes" id="UP000525987"/>
    </source>
</evidence>
<dbReference type="EMBL" id="JACHXM010000018">
    <property type="protein sequence ID" value="MBB3142224.1"/>
    <property type="molecule type" value="Genomic_DNA"/>
</dbReference>
<accession>A0A7W5C0N5</accession>
<dbReference type="RefSeq" id="WP_183388591.1">
    <property type="nucleotide sequence ID" value="NZ_JACHXM010000018.1"/>
</dbReference>
<evidence type="ECO:0000313" key="1">
    <source>
        <dbReference type="EMBL" id="MBB3142224.1"/>
    </source>
</evidence>
<proteinExistence type="predicted"/>
<sequence>MNIPSHLRFLMAGIQDRATDLALQGHTSVRCELDVGQGYAVFELVTRPGCCATTSKDTTRITASLREVMFPSASGMTVAEASSEARANLGAMLDHLNALMANEGATPCA</sequence>
<keyword evidence="2" id="KW-1185">Reference proteome</keyword>
<protein>
    <submittedName>
        <fullName evidence="1">Uncharacterized protein</fullName>
    </submittedName>
</protein>
<comment type="caution">
    <text evidence="1">The sequence shown here is derived from an EMBL/GenBank/DDBJ whole genome shotgun (WGS) entry which is preliminary data.</text>
</comment>
<dbReference type="Proteomes" id="UP000525987">
    <property type="component" value="Unassembled WGS sequence"/>
</dbReference>
<organism evidence="1 2">
    <name type="scientific">Halomonas organivorans</name>
    <dbReference type="NCBI Taxonomy" id="257772"/>
    <lineage>
        <taxon>Bacteria</taxon>
        <taxon>Pseudomonadati</taxon>
        <taxon>Pseudomonadota</taxon>
        <taxon>Gammaproteobacteria</taxon>
        <taxon>Oceanospirillales</taxon>
        <taxon>Halomonadaceae</taxon>
        <taxon>Halomonas</taxon>
    </lineage>
</organism>
<dbReference type="AlphaFoldDB" id="A0A7W5C0N5"/>
<gene>
    <name evidence="1" type="ORF">FHR96_003111</name>
</gene>
<reference evidence="1 2" key="1">
    <citation type="submission" date="2020-08" db="EMBL/GenBank/DDBJ databases">
        <title>Genomic Encyclopedia of Type Strains, Phase III (KMG-III): the genomes of soil and plant-associated and newly described type strains.</title>
        <authorList>
            <person name="Whitman W."/>
        </authorList>
    </citation>
    <scope>NUCLEOTIDE SEQUENCE [LARGE SCALE GENOMIC DNA]</scope>
    <source>
        <strain evidence="1 2">CECT 5995</strain>
    </source>
</reference>